<proteinExistence type="predicted"/>
<keyword evidence="2" id="KW-1185">Reference proteome</keyword>
<sequence length="140" mass="14820">MWNLGLLTVRGNLGLLTVPVAMKNNEPGSFDGSWELGSFDGSNSLKKKVEPGSFDGSRELGSFDSSSSLERKMLNLGLLTVQGNLGLLTVPGNLGLLDGSCSFENKKKFEPGSFDGSRELGSFDGSSSLGKMLNLGRLTV</sequence>
<feature type="non-terminal residue" evidence="1">
    <location>
        <position position="140"/>
    </location>
</feature>
<comment type="caution">
    <text evidence="1">The sequence shown here is derived from an EMBL/GenBank/DDBJ whole genome shotgun (WGS) entry which is preliminary data.</text>
</comment>
<organism evidence="1 2">
    <name type="scientific">Meganyctiphanes norvegica</name>
    <name type="common">Northern krill</name>
    <name type="synonym">Thysanopoda norvegica</name>
    <dbReference type="NCBI Taxonomy" id="48144"/>
    <lineage>
        <taxon>Eukaryota</taxon>
        <taxon>Metazoa</taxon>
        <taxon>Ecdysozoa</taxon>
        <taxon>Arthropoda</taxon>
        <taxon>Crustacea</taxon>
        <taxon>Multicrustacea</taxon>
        <taxon>Malacostraca</taxon>
        <taxon>Eumalacostraca</taxon>
        <taxon>Eucarida</taxon>
        <taxon>Euphausiacea</taxon>
        <taxon>Euphausiidae</taxon>
        <taxon>Meganyctiphanes</taxon>
    </lineage>
</organism>
<protein>
    <submittedName>
        <fullName evidence="1">Uncharacterized protein</fullName>
    </submittedName>
</protein>
<dbReference type="AlphaFoldDB" id="A0AAV2PVZ0"/>
<dbReference type="EMBL" id="CAXKWB010002062">
    <property type="protein sequence ID" value="CAL4066102.1"/>
    <property type="molecule type" value="Genomic_DNA"/>
</dbReference>
<evidence type="ECO:0000313" key="1">
    <source>
        <dbReference type="EMBL" id="CAL4066102.1"/>
    </source>
</evidence>
<evidence type="ECO:0000313" key="2">
    <source>
        <dbReference type="Proteomes" id="UP001497623"/>
    </source>
</evidence>
<gene>
    <name evidence="1" type="ORF">MNOR_LOCUS5349</name>
</gene>
<accession>A0AAV2PVZ0</accession>
<name>A0AAV2PVZ0_MEGNR</name>
<reference evidence="1 2" key="1">
    <citation type="submission" date="2024-05" db="EMBL/GenBank/DDBJ databases">
        <authorList>
            <person name="Wallberg A."/>
        </authorList>
    </citation>
    <scope>NUCLEOTIDE SEQUENCE [LARGE SCALE GENOMIC DNA]</scope>
</reference>
<dbReference type="Proteomes" id="UP001497623">
    <property type="component" value="Unassembled WGS sequence"/>
</dbReference>